<dbReference type="RefSeq" id="WP_310797535.1">
    <property type="nucleotide sequence ID" value="NZ_CP123872.1"/>
</dbReference>
<dbReference type="SMART" id="SM00388">
    <property type="entry name" value="HisKA"/>
    <property type="match status" value="1"/>
</dbReference>
<dbReference type="Gene3D" id="1.10.287.130">
    <property type="match status" value="1"/>
</dbReference>
<organism evidence="10 11">
    <name type="scientific">Temperatibacter marinus</name>
    <dbReference type="NCBI Taxonomy" id="1456591"/>
    <lineage>
        <taxon>Bacteria</taxon>
        <taxon>Pseudomonadati</taxon>
        <taxon>Pseudomonadota</taxon>
        <taxon>Alphaproteobacteria</taxon>
        <taxon>Kordiimonadales</taxon>
        <taxon>Temperatibacteraceae</taxon>
        <taxon>Temperatibacter</taxon>
    </lineage>
</organism>
<dbReference type="FunFam" id="3.30.565.10:FF:000006">
    <property type="entry name" value="Sensor histidine kinase WalK"/>
    <property type="match status" value="1"/>
</dbReference>
<dbReference type="Pfam" id="PF02518">
    <property type="entry name" value="HATPase_c"/>
    <property type="match status" value="1"/>
</dbReference>
<dbReference type="Pfam" id="PF00512">
    <property type="entry name" value="HisKA"/>
    <property type="match status" value="1"/>
</dbReference>
<dbReference type="CDD" id="cd00082">
    <property type="entry name" value="HisKA"/>
    <property type="match status" value="1"/>
</dbReference>
<evidence type="ECO:0000256" key="1">
    <source>
        <dbReference type="ARBA" id="ARBA00000085"/>
    </source>
</evidence>
<evidence type="ECO:0000256" key="5">
    <source>
        <dbReference type="ARBA" id="ARBA00022777"/>
    </source>
</evidence>
<keyword evidence="11" id="KW-1185">Reference proteome</keyword>
<sequence>MFQVTNILKSLAILIVAIFLIGHKPLLAQSFTPNQIKAELTLRFIDYFSWPQKASSDQIIIGVFEDEDLYASLLKAQSANRIIAGNSIRIISFKETSDIPLIDIAFIAYKNIDRVKNIARRLRGSYTLVITDELSDTSDYMINYRQLPDTTIAFDVNKANIILERLTMDTDILLLGGTELDIATLYREMENKMAAMAENFQQLEADSQKAEEQLTDLQRKLALENAALKKQEKLITLKDNELKQKENEISNKTAEIREKERAIYSLQKNNSEAVKTAEENKVLLGQQIKSLERSRADIDRLKMQEEERQRLLLEQQERIESDKEILNDLENNITFLTQMTAKKDIFLFMALAVSVIFLILVLRLWKVSNDRKIAQFKLLKSNEELEEKVLKRTENMAKARDEAIKANHAKSDFLANMSHEFRTPLNAVIGFSESILHGIYGEITSEKMKEPMNHIHQSGTHLLGIVNQILDLSKVTSDQLDLQQEYIPISETVDEIIGLLSGVISEKNIEIRNQYSKVKCQLYTDKLKFNQILINLLSNAVKFSEAKSVVEVTASLQQDKSLKITIRDYGCGIPSDKLSHIFEPFYQVHGHSHLSHEGTGLGLSIVSEFTKCLEGSITIDSQLDKGTIITLTFPERLLKN</sequence>
<evidence type="ECO:0000256" key="6">
    <source>
        <dbReference type="ARBA" id="ARBA00023012"/>
    </source>
</evidence>
<dbReference type="PANTHER" id="PTHR43711">
    <property type="entry name" value="TWO-COMPONENT HISTIDINE KINASE"/>
    <property type="match status" value="1"/>
</dbReference>
<dbReference type="SMART" id="SM00387">
    <property type="entry name" value="HATPase_c"/>
    <property type="match status" value="1"/>
</dbReference>
<name>A0AA52EGL8_9PROT</name>
<dbReference type="AlphaFoldDB" id="A0AA52EGL8"/>
<feature type="coiled-coil region" evidence="7">
    <location>
        <begin position="186"/>
        <end position="339"/>
    </location>
</feature>
<dbReference type="InterPro" id="IPR004358">
    <property type="entry name" value="Sig_transdc_His_kin-like_C"/>
</dbReference>
<evidence type="ECO:0000256" key="2">
    <source>
        <dbReference type="ARBA" id="ARBA00012438"/>
    </source>
</evidence>
<keyword evidence="4" id="KW-0808">Transferase</keyword>
<dbReference type="InterPro" id="IPR005467">
    <property type="entry name" value="His_kinase_dom"/>
</dbReference>
<keyword evidence="8" id="KW-0812">Transmembrane</keyword>
<dbReference type="GO" id="GO:0000155">
    <property type="term" value="F:phosphorelay sensor kinase activity"/>
    <property type="evidence" value="ECO:0007669"/>
    <property type="project" value="InterPro"/>
</dbReference>
<proteinExistence type="predicted"/>
<dbReference type="EMBL" id="CP123872">
    <property type="protein sequence ID" value="WND01706.1"/>
    <property type="molecule type" value="Genomic_DNA"/>
</dbReference>
<keyword evidence="8" id="KW-1133">Transmembrane helix</keyword>
<reference evidence="10" key="1">
    <citation type="submission" date="2023-04" db="EMBL/GenBank/DDBJ databases">
        <title>Complete genome sequence of Temperatibacter marinus.</title>
        <authorList>
            <person name="Rong J.-C."/>
            <person name="Yi M.-L."/>
            <person name="Zhao Q."/>
        </authorList>
    </citation>
    <scope>NUCLEOTIDE SEQUENCE</scope>
    <source>
        <strain evidence="10">NBRC 110045</strain>
    </source>
</reference>
<dbReference type="InterPro" id="IPR050736">
    <property type="entry name" value="Sensor_HK_Regulatory"/>
</dbReference>
<dbReference type="InterPro" id="IPR003594">
    <property type="entry name" value="HATPase_dom"/>
</dbReference>
<dbReference type="InterPro" id="IPR036097">
    <property type="entry name" value="HisK_dim/P_sf"/>
</dbReference>
<keyword evidence="6" id="KW-0902">Two-component regulatory system</keyword>
<accession>A0AA52EGL8</accession>
<feature type="domain" description="Histidine kinase" evidence="9">
    <location>
        <begin position="416"/>
        <end position="637"/>
    </location>
</feature>
<dbReference type="PRINTS" id="PR00344">
    <property type="entry name" value="BCTRLSENSOR"/>
</dbReference>
<evidence type="ECO:0000313" key="10">
    <source>
        <dbReference type="EMBL" id="WND01706.1"/>
    </source>
</evidence>
<dbReference type="SUPFAM" id="SSF47384">
    <property type="entry name" value="Homodimeric domain of signal transducing histidine kinase"/>
    <property type="match status" value="1"/>
</dbReference>
<evidence type="ECO:0000256" key="7">
    <source>
        <dbReference type="SAM" id="Coils"/>
    </source>
</evidence>
<keyword evidence="3" id="KW-0597">Phosphoprotein</keyword>
<keyword evidence="8" id="KW-0472">Membrane</keyword>
<dbReference type="PROSITE" id="PS50109">
    <property type="entry name" value="HIS_KIN"/>
    <property type="match status" value="1"/>
</dbReference>
<dbReference type="PANTHER" id="PTHR43711:SF26">
    <property type="entry name" value="SENSOR HISTIDINE KINASE RCSC"/>
    <property type="match status" value="1"/>
</dbReference>
<dbReference type="Gene3D" id="3.30.565.10">
    <property type="entry name" value="Histidine kinase-like ATPase, C-terminal domain"/>
    <property type="match status" value="1"/>
</dbReference>
<keyword evidence="5" id="KW-0418">Kinase</keyword>
<evidence type="ECO:0000256" key="8">
    <source>
        <dbReference type="SAM" id="Phobius"/>
    </source>
</evidence>
<dbReference type="Proteomes" id="UP001268683">
    <property type="component" value="Chromosome"/>
</dbReference>
<dbReference type="EC" id="2.7.13.3" evidence="2"/>
<dbReference type="KEGG" id="tmk:QGN29_09080"/>
<protein>
    <recommendedName>
        <fullName evidence="2">histidine kinase</fullName>
        <ecNumber evidence="2">2.7.13.3</ecNumber>
    </recommendedName>
</protein>
<dbReference type="InterPro" id="IPR036890">
    <property type="entry name" value="HATPase_C_sf"/>
</dbReference>
<feature type="transmembrane region" description="Helical" evidence="8">
    <location>
        <begin position="345"/>
        <end position="365"/>
    </location>
</feature>
<evidence type="ECO:0000256" key="3">
    <source>
        <dbReference type="ARBA" id="ARBA00022553"/>
    </source>
</evidence>
<dbReference type="InterPro" id="IPR025293">
    <property type="entry name" value="YfiR/HmsC-like"/>
</dbReference>
<evidence type="ECO:0000256" key="4">
    <source>
        <dbReference type="ARBA" id="ARBA00022679"/>
    </source>
</evidence>
<evidence type="ECO:0000259" key="9">
    <source>
        <dbReference type="PROSITE" id="PS50109"/>
    </source>
</evidence>
<evidence type="ECO:0000313" key="11">
    <source>
        <dbReference type="Proteomes" id="UP001268683"/>
    </source>
</evidence>
<comment type="catalytic activity">
    <reaction evidence="1">
        <text>ATP + protein L-histidine = ADP + protein N-phospho-L-histidine.</text>
        <dbReference type="EC" id="2.7.13.3"/>
    </reaction>
</comment>
<dbReference type="InterPro" id="IPR003661">
    <property type="entry name" value="HisK_dim/P_dom"/>
</dbReference>
<gene>
    <name evidence="10" type="ORF">QGN29_09080</name>
</gene>
<keyword evidence="7" id="KW-0175">Coiled coil</keyword>
<dbReference type="Pfam" id="PF13689">
    <property type="entry name" value="DUF4154"/>
    <property type="match status" value="1"/>
</dbReference>
<dbReference type="SUPFAM" id="SSF55874">
    <property type="entry name" value="ATPase domain of HSP90 chaperone/DNA topoisomerase II/histidine kinase"/>
    <property type="match status" value="1"/>
</dbReference>